<dbReference type="PANTHER" id="PTHR22911">
    <property type="entry name" value="ACYL-MALONYL CONDENSING ENZYME-RELATED"/>
    <property type="match status" value="1"/>
</dbReference>
<feature type="transmembrane region" description="Helical" evidence="2">
    <location>
        <begin position="290"/>
        <end position="308"/>
    </location>
</feature>
<feature type="transmembrane region" description="Helical" evidence="2">
    <location>
        <begin position="315"/>
        <end position="335"/>
    </location>
</feature>
<feature type="transmembrane region" description="Helical" evidence="2">
    <location>
        <begin position="468"/>
        <end position="485"/>
    </location>
</feature>
<keyword evidence="2" id="KW-0812">Transmembrane</keyword>
<proteinExistence type="predicted"/>
<dbReference type="Gene3D" id="1.10.3730.20">
    <property type="match status" value="1"/>
</dbReference>
<dbReference type="InterPro" id="IPR000620">
    <property type="entry name" value="EamA_dom"/>
</dbReference>
<name>A0A7S1QBF2_NEODS</name>
<keyword evidence="2" id="KW-1133">Transmembrane helix</keyword>
<sequence>MASFESDHDPFGARPRSGLGTYHAVAQQHGHHDRPTSGHEQRSIPPTPCVMAAPAPGGGVTALSLPTPYHEAQSSPTLPPPLHYHHRPPPEYHVTGGFADTPVISASFPTHPPFASSVNPEGGPLLVVTDDYGVMNGPAKAHDTGCGDANGTGEAGAIDHVSGVASAVATAPGAHPAAQPHQPEPNPSFCRLSLLALIVAGVVFSGVTAAGQVLVHEGFHSLQITIIRAIGLVSFTLFQLSRSGEVPVPRDRVTGEFVAVGHCIMYGVLSCVDFGVVFMAAKWLPLTEVLALWSLNPIFAAFTARVWLGEPVTAVHVAGIFVFLGGAICAVDPATTFGGGETSDDVWIGRGLAFVGAILSGIRIVIPRRIFAAGHVSVLAPPFWMGLMGLLMPVAVSFPLEFKGGLTQHDWPLYLAILATAVGSFVGQSLLGYAMPRESAVVLGVLWNLFAVFGLIWQPVVFGIDPTMYQYISVGLVIVGGAIVGTERQIAAALRGCCCCAAAGDAETVGPSVAGEPVADAVEASPTGGIEGNDHTSTEELTSVEV</sequence>
<evidence type="ECO:0000256" key="1">
    <source>
        <dbReference type="SAM" id="MobiDB-lite"/>
    </source>
</evidence>
<protein>
    <recommendedName>
        <fullName evidence="3">EamA domain-containing protein</fullName>
    </recommendedName>
</protein>
<feature type="compositionally biased region" description="Basic and acidic residues" evidence="1">
    <location>
        <begin position="1"/>
        <end position="11"/>
    </location>
</feature>
<keyword evidence="2" id="KW-0472">Membrane</keyword>
<reference evidence="4" key="1">
    <citation type="submission" date="2021-01" db="EMBL/GenBank/DDBJ databases">
        <authorList>
            <person name="Corre E."/>
            <person name="Pelletier E."/>
            <person name="Niang G."/>
            <person name="Scheremetjew M."/>
            <person name="Finn R."/>
            <person name="Kale V."/>
            <person name="Holt S."/>
            <person name="Cochrane G."/>
            <person name="Meng A."/>
            <person name="Brown T."/>
            <person name="Cohen L."/>
        </authorList>
    </citation>
    <scope>NUCLEOTIDE SEQUENCE</scope>
    <source>
        <strain evidence="4">CCAP 1951/1</strain>
    </source>
</reference>
<dbReference type="SUPFAM" id="SSF103481">
    <property type="entry name" value="Multidrug resistance efflux transporter EmrE"/>
    <property type="match status" value="2"/>
</dbReference>
<feature type="transmembrane region" description="Helical" evidence="2">
    <location>
        <begin position="347"/>
        <end position="366"/>
    </location>
</feature>
<feature type="domain" description="EamA" evidence="3">
    <location>
        <begin position="194"/>
        <end position="329"/>
    </location>
</feature>
<feature type="transmembrane region" description="Helical" evidence="2">
    <location>
        <begin position="259"/>
        <end position="284"/>
    </location>
</feature>
<feature type="domain" description="EamA" evidence="3">
    <location>
        <begin position="349"/>
        <end position="484"/>
    </location>
</feature>
<feature type="compositionally biased region" description="Basic and acidic residues" evidence="1">
    <location>
        <begin position="33"/>
        <end position="42"/>
    </location>
</feature>
<dbReference type="EMBL" id="HBGF01030152">
    <property type="protein sequence ID" value="CAD9126400.1"/>
    <property type="molecule type" value="Transcribed_RNA"/>
</dbReference>
<evidence type="ECO:0000259" key="3">
    <source>
        <dbReference type="Pfam" id="PF00892"/>
    </source>
</evidence>
<feature type="transmembrane region" description="Helical" evidence="2">
    <location>
        <begin position="378"/>
        <end position="399"/>
    </location>
</feature>
<dbReference type="PANTHER" id="PTHR22911:SF137">
    <property type="entry name" value="SOLUTE CARRIER FAMILY 35 MEMBER G2-RELATED"/>
    <property type="match status" value="1"/>
</dbReference>
<evidence type="ECO:0000313" key="4">
    <source>
        <dbReference type="EMBL" id="CAD9126400.1"/>
    </source>
</evidence>
<accession>A0A7S1QBF2</accession>
<dbReference type="AlphaFoldDB" id="A0A7S1QBF2"/>
<feature type="transmembrane region" description="Helical" evidence="2">
    <location>
        <begin position="440"/>
        <end position="462"/>
    </location>
</feature>
<organism evidence="4">
    <name type="scientific">Neobodo designis</name>
    <name type="common">Flagellated protozoan</name>
    <name type="synonym">Bodo designis</name>
    <dbReference type="NCBI Taxonomy" id="312471"/>
    <lineage>
        <taxon>Eukaryota</taxon>
        <taxon>Discoba</taxon>
        <taxon>Euglenozoa</taxon>
        <taxon>Kinetoplastea</taxon>
        <taxon>Metakinetoplastina</taxon>
        <taxon>Neobodonida</taxon>
        <taxon>Neobodo</taxon>
    </lineage>
</organism>
<feature type="region of interest" description="Disordered" evidence="1">
    <location>
        <begin position="1"/>
        <end position="47"/>
    </location>
</feature>
<dbReference type="InterPro" id="IPR037185">
    <property type="entry name" value="EmrE-like"/>
</dbReference>
<feature type="transmembrane region" description="Helical" evidence="2">
    <location>
        <begin position="411"/>
        <end position="433"/>
    </location>
</feature>
<gene>
    <name evidence="4" type="ORF">NDES1114_LOCUS20077</name>
</gene>
<evidence type="ECO:0000256" key="2">
    <source>
        <dbReference type="SAM" id="Phobius"/>
    </source>
</evidence>
<dbReference type="GO" id="GO:0016020">
    <property type="term" value="C:membrane"/>
    <property type="evidence" value="ECO:0007669"/>
    <property type="project" value="InterPro"/>
</dbReference>
<dbReference type="Pfam" id="PF00892">
    <property type="entry name" value="EamA"/>
    <property type="match status" value="2"/>
</dbReference>
<feature type="transmembrane region" description="Helical" evidence="2">
    <location>
        <begin position="192"/>
        <end position="215"/>
    </location>
</feature>
<feature type="transmembrane region" description="Helical" evidence="2">
    <location>
        <begin position="221"/>
        <end position="238"/>
    </location>
</feature>
<feature type="region of interest" description="Disordered" evidence="1">
    <location>
        <begin position="524"/>
        <end position="546"/>
    </location>
</feature>